<comment type="caution">
    <text evidence="6">The sequence shown here is derived from an EMBL/GenBank/DDBJ whole genome shotgun (WGS) entry which is preliminary data.</text>
</comment>
<feature type="compositionally biased region" description="Low complexity" evidence="4">
    <location>
        <begin position="45"/>
        <end position="61"/>
    </location>
</feature>
<dbReference type="SMART" id="SM00015">
    <property type="entry name" value="IQ"/>
    <property type="match status" value="2"/>
</dbReference>
<feature type="region of interest" description="Disordered" evidence="4">
    <location>
        <begin position="352"/>
        <end position="373"/>
    </location>
</feature>
<dbReference type="InterPro" id="IPR000048">
    <property type="entry name" value="IQ_motif_EF-hand-BS"/>
</dbReference>
<keyword evidence="7" id="KW-1185">Reference proteome</keyword>
<dbReference type="Pfam" id="PF00612">
    <property type="entry name" value="IQ"/>
    <property type="match status" value="2"/>
</dbReference>
<dbReference type="PANTHER" id="PTHR32295">
    <property type="entry name" value="IQ-DOMAIN 5-RELATED"/>
    <property type="match status" value="1"/>
</dbReference>
<feature type="region of interest" description="Disordered" evidence="4">
    <location>
        <begin position="1"/>
        <end position="61"/>
    </location>
</feature>
<organism evidence="6 7">
    <name type="scientific">Saponaria officinalis</name>
    <name type="common">Common soapwort</name>
    <name type="synonym">Lychnis saponaria</name>
    <dbReference type="NCBI Taxonomy" id="3572"/>
    <lineage>
        <taxon>Eukaryota</taxon>
        <taxon>Viridiplantae</taxon>
        <taxon>Streptophyta</taxon>
        <taxon>Embryophyta</taxon>
        <taxon>Tracheophyta</taxon>
        <taxon>Spermatophyta</taxon>
        <taxon>Magnoliopsida</taxon>
        <taxon>eudicotyledons</taxon>
        <taxon>Gunneridae</taxon>
        <taxon>Pentapetalae</taxon>
        <taxon>Caryophyllales</taxon>
        <taxon>Caryophyllaceae</taxon>
        <taxon>Caryophylleae</taxon>
        <taxon>Saponaria</taxon>
    </lineage>
</organism>
<evidence type="ECO:0000259" key="5">
    <source>
        <dbReference type="Pfam" id="PF13178"/>
    </source>
</evidence>
<keyword evidence="1" id="KW-0112">Calmodulin-binding</keyword>
<evidence type="ECO:0000256" key="4">
    <source>
        <dbReference type="SAM" id="MobiDB-lite"/>
    </source>
</evidence>
<sequence length="473" mass="51855">MGKATRWFRGLLGLTRSASNPNPNPKPPKDKRRWSFVKSYREKSSSSSRPRPHSYDSAAAATAADDANKHAIAVAAATAAVAEAAVAAAQAAAAVVKLTHGGPRVSGSCGGERKLWAVVLIQSHFRGYLARRALRALKGLVKLQALVRGHIMRRKTAETMRCMQAMLRAQARARSVRAFIPESPLSSSKSCQLHQPGPTTPEKIEQFLRATSAKHDQSPKIKRNSSRSSSRTNTTNQDRGNFGSSWSDPRMDDPTFEPRVTSSTRTCKTDEDRSDRILEIDTGRPPTLRRRNLFEYPHSGPQPSDHITMAHYTVPSPSASCEVVQSLNPLKFLEETEDGVYCTAQNSPQFNSATSLGGSSRRGPFTPTKSDGSKSFLSGYSDCPSYMAYTESSRAKVRSVSAPKQRPYYDRQMGSTKRYSVHGLGEHNPRSSGRVSSMQSSFTSKAYPGSGRLDRLGLPVRDSTVVYYSGYLN</sequence>
<dbReference type="AlphaFoldDB" id="A0AAW1KDW3"/>
<accession>A0AAW1KDW3</accession>
<evidence type="ECO:0000313" key="6">
    <source>
        <dbReference type="EMBL" id="KAK9716515.1"/>
    </source>
</evidence>
<evidence type="ECO:0000256" key="3">
    <source>
        <dbReference type="ARBA" id="ARBA00024378"/>
    </source>
</evidence>
<dbReference type="Gene3D" id="1.20.5.190">
    <property type="match status" value="1"/>
</dbReference>
<dbReference type="CDD" id="cd23767">
    <property type="entry name" value="IQCD"/>
    <property type="match status" value="1"/>
</dbReference>
<proteinExistence type="inferred from homology"/>
<dbReference type="Proteomes" id="UP001443914">
    <property type="component" value="Unassembled WGS sequence"/>
</dbReference>
<dbReference type="EMBL" id="JBDFQZ010000006">
    <property type="protein sequence ID" value="KAK9716515.1"/>
    <property type="molecule type" value="Genomic_DNA"/>
</dbReference>
<dbReference type="PROSITE" id="PS50096">
    <property type="entry name" value="IQ"/>
    <property type="match status" value="2"/>
</dbReference>
<dbReference type="GO" id="GO:0005516">
    <property type="term" value="F:calmodulin binding"/>
    <property type="evidence" value="ECO:0007669"/>
    <property type="project" value="UniProtKB-KW"/>
</dbReference>
<gene>
    <name evidence="6" type="ORF">RND81_06G238600</name>
</gene>
<evidence type="ECO:0000256" key="1">
    <source>
        <dbReference type="ARBA" id="ARBA00022860"/>
    </source>
</evidence>
<comment type="subunit">
    <text evidence="3">Binds to multiple calmodulin (CaM) in the presence of Ca(2+) and CaM-like proteins.</text>
</comment>
<name>A0AAW1KDW3_SAPOF</name>
<feature type="compositionally biased region" description="Low complexity" evidence="4">
    <location>
        <begin position="226"/>
        <end position="236"/>
    </location>
</feature>
<feature type="compositionally biased region" description="Low complexity" evidence="4">
    <location>
        <begin position="431"/>
        <end position="441"/>
    </location>
</feature>
<feature type="region of interest" description="Disordered" evidence="4">
    <location>
        <begin position="420"/>
        <end position="455"/>
    </location>
</feature>
<dbReference type="Pfam" id="PF13178">
    <property type="entry name" value="DUF4005"/>
    <property type="match status" value="1"/>
</dbReference>
<feature type="region of interest" description="Disordered" evidence="4">
    <location>
        <begin position="210"/>
        <end position="275"/>
    </location>
</feature>
<reference evidence="6" key="1">
    <citation type="submission" date="2024-03" db="EMBL/GenBank/DDBJ databases">
        <title>WGS assembly of Saponaria officinalis var. Norfolk2.</title>
        <authorList>
            <person name="Jenkins J."/>
            <person name="Shu S."/>
            <person name="Grimwood J."/>
            <person name="Barry K."/>
            <person name="Goodstein D."/>
            <person name="Schmutz J."/>
            <person name="Leebens-Mack J."/>
            <person name="Osbourn A."/>
        </authorList>
    </citation>
    <scope>NUCLEOTIDE SEQUENCE [LARGE SCALE GENOMIC DNA]</scope>
    <source>
        <strain evidence="6">JIC</strain>
    </source>
</reference>
<feature type="domain" description="DUF4005" evidence="5">
    <location>
        <begin position="347"/>
        <end position="433"/>
    </location>
</feature>
<evidence type="ECO:0000313" key="7">
    <source>
        <dbReference type="Proteomes" id="UP001443914"/>
    </source>
</evidence>
<dbReference type="InterPro" id="IPR025064">
    <property type="entry name" value="DUF4005"/>
</dbReference>
<protein>
    <recommendedName>
        <fullName evidence="5">DUF4005 domain-containing protein</fullName>
    </recommendedName>
</protein>
<dbReference type="PANTHER" id="PTHR32295:SF11">
    <property type="entry name" value="PROTEIN IQ-DOMAIN 22"/>
    <property type="match status" value="1"/>
</dbReference>
<evidence type="ECO:0000256" key="2">
    <source>
        <dbReference type="ARBA" id="ARBA00024341"/>
    </source>
</evidence>
<comment type="similarity">
    <text evidence="2">Belongs to the IQD family.</text>
</comment>
<feature type="compositionally biased region" description="Polar residues" evidence="4">
    <location>
        <begin position="237"/>
        <end position="247"/>
    </location>
</feature>